<dbReference type="RefSeq" id="WP_147758791.1">
    <property type="nucleotide sequence ID" value="NZ_SAXT01000005.1"/>
</dbReference>
<dbReference type="InterPro" id="IPR021130">
    <property type="entry name" value="PRib-ATP_PPHydrolase-like"/>
</dbReference>
<evidence type="ECO:0000256" key="12">
    <source>
        <dbReference type="ARBA" id="ARBA00022840"/>
    </source>
</evidence>
<organism evidence="17 18">
    <name type="scientific">Brachyspira aalborgi</name>
    <dbReference type="NCBI Taxonomy" id="29522"/>
    <lineage>
        <taxon>Bacteria</taxon>
        <taxon>Pseudomonadati</taxon>
        <taxon>Spirochaetota</taxon>
        <taxon>Spirochaetia</taxon>
        <taxon>Brachyspirales</taxon>
        <taxon>Brachyspiraceae</taxon>
        <taxon>Brachyspira</taxon>
    </lineage>
</organism>
<comment type="similarity">
    <text evidence="7 15">In the N-terminal section; belongs to the PRA-CH family.</text>
</comment>
<dbReference type="PANTHER" id="PTHR42945:SF9">
    <property type="entry name" value="HISTIDINE BIOSYNTHESIS BIFUNCTIONAL PROTEIN HISIE"/>
    <property type="match status" value="1"/>
</dbReference>
<dbReference type="NCBIfam" id="TIGR03188">
    <property type="entry name" value="histidine_hisI"/>
    <property type="match status" value="1"/>
</dbReference>
<dbReference type="PANTHER" id="PTHR42945">
    <property type="entry name" value="HISTIDINE BIOSYNTHESIS BIFUNCTIONAL PROTEIN"/>
    <property type="match status" value="1"/>
</dbReference>
<evidence type="ECO:0000256" key="14">
    <source>
        <dbReference type="ARBA" id="ARBA00023268"/>
    </source>
</evidence>
<dbReference type="Pfam" id="PF01503">
    <property type="entry name" value="PRA-PH"/>
    <property type="match status" value="1"/>
</dbReference>
<dbReference type="Gene3D" id="1.10.287.1080">
    <property type="entry name" value="MazG-like"/>
    <property type="match status" value="1"/>
</dbReference>
<dbReference type="SUPFAM" id="SSF141734">
    <property type="entry name" value="HisI-like"/>
    <property type="match status" value="1"/>
</dbReference>
<dbReference type="EC" id="3.5.4.19" evidence="15"/>
<keyword evidence="14 15" id="KW-0511">Multifunctional enzyme</keyword>
<dbReference type="Proteomes" id="UP000325116">
    <property type="component" value="Unassembled WGS sequence"/>
</dbReference>
<dbReference type="CDD" id="cd11534">
    <property type="entry name" value="NTP-PPase_HisIE_like"/>
    <property type="match status" value="1"/>
</dbReference>
<protein>
    <recommendedName>
        <fullName evidence="15">Histidine biosynthesis bifunctional protein HisIE</fullName>
    </recommendedName>
    <domain>
        <recommendedName>
            <fullName evidence="15">Phosphoribosyl-AMP cyclohydrolase</fullName>
            <shortName evidence="15">PRA-CH</shortName>
            <ecNumber evidence="15">3.5.4.19</ecNumber>
        </recommendedName>
    </domain>
    <domain>
        <recommendedName>
            <fullName evidence="15">Phosphoribosyl-ATP pyrophosphatase</fullName>
            <shortName evidence="15">PRA-PH</shortName>
            <ecNumber evidence="15">3.6.1.31</ecNumber>
        </recommendedName>
    </domain>
</protein>
<dbReference type="GO" id="GO:0005524">
    <property type="term" value="F:ATP binding"/>
    <property type="evidence" value="ECO:0007669"/>
    <property type="project" value="UniProtKB-KW"/>
</dbReference>
<evidence type="ECO:0000259" key="16">
    <source>
        <dbReference type="Pfam" id="PF01502"/>
    </source>
</evidence>
<accession>A0A5C8CJL9</accession>
<comment type="pathway">
    <text evidence="4 15">Amino-acid biosynthesis; L-histidine biosynthesis; L-histidine from 5-phospho-alpha-D-ribose 1-diphosphate: step 3/9.</text>
</comment>
<reference evidence="17 18" key="1">
    <citation type="journal article" date="1992" name="Lakartidningen">
        <title>[Penicillin V and not amoxicillin is the first choice preparation in acute otitis].</title>
        <authorList>
            <person name="Kamme C."/>
            <person name="Lundgren K."/>
            <person name="Prellner K."/>
        </authorList>
    </citation>
    <scope>NUCLEOTIDE SEQUENCE [LARGE SCALE GENOMIC DNA]</scope>
    <source>
        <strain evidence="17 18">W1</strain>
    </source>
</reference>
<keyword evidence="13 15" id="KW-0368">Histidine biosynthesis</keyword>
<comment type="catalytic activity">
    <reaction evidence="1 15">
        <text>1-(5-phospho-beta-D-ribosyl)-5'-AMP + H2O = 1-(5-phospho-beta-D-ribosyl)-5-[(5-phospho-beta-D-ribosylamino)methylideneamino]imidazole-4-carboxamide</text>
        <dbReference type="Rhea" id="RHEA:20049"/>
        <dbReference type="ChEBI" id="CHEBI:15377"/>
        <dbReference type="ChEBI" id="CHEBI:58435"/>
        <dbReference type="ChEBI" id="CHEBI:59457"/>
        <dbReference type="EC" id="3.5.4.19"/>
    </reaction>
</comment>
<evidence type="ECO:0000256" key="3">
    <source>
        <dbReference type="ARBA" id="ARBA00004496"/>
    </source>
</evidence>
<comment type="subcellular location">
    <subcellularLocation>
        <location evidence="3 15">Cytoplasm</location>
    </subcellularLocation>
</comment>
<dbReference type="InterPro" id="IPR002496">
    <property type="entry name" value="PRib_AMP_CycHydrolase_dom"/>
</dbReference>
<keyword evidence="12 15" id="KW-0067">ATP-binding</keyword>
<evidence type="ECO:0000256" key="1">
    <source>
        <dbReference type="ARBA" id="ARBA00000024"/>
    </source>
</evidence>
<evidence type="ECO:0000256" key="10">
    <source>
        <dbReference type="ARBA" id="ARBA00022741"/>
    </source>
</evidence>
<dbReference type="GO" id="GO:0005737">
    <property type="term" value="C:cytoplasm"/>
    <property type="evidence" value="ECO:0007669"/>
    <property type="project" value="UniProtKB-SubCell"/>
</dbReference>
<dbReference type="FunFam" id="3.10.20.810:FF:000001">
    <property type="entry name" value="Histidine biosynthesis bifunctional protein HisIE"/>
    <property type="match status" value="1"/>
</dbReference>
<proteinExistence type="inferred from homology"/>
<evidence type="ECO:0000256" key="5">
    <source>
        <dbReference type="ARBA" id="ARBA00005204"/>
    </source>
</evidence>
<evidence type="ECO:0000256" key="9">
    <source>
        <dbReference type="ARBA" id="ARBA00022605"/>
    </source>
</evidence>
<dbReference type="InterPro" id="IPR038019">
    <property type="entry name" value="PRib_AMP_CycHydrolase_sf"/>
</dbReference>
<evidence type="ECO:0000256" key="4">
    <source>
        <dbReference type="ARBA" id="ARBA00005169"/>
    </source>
</evidence>
<evidence type="ECO:0000256" key="6">
    <source>
        <dbReference type="ARBA" id="ARBA00007731"/>
    </source>
</evidence>
<dbReference type="HAMAP" id="MF_01020">
    <property type="entry name" value="HisE"/>
    <property type="match status" value="1"/>
</dbReference>
<dbReference type="NCBIfam" id="NF002747">
    <property type="entry name" value="PRK02759.1"/>
    <property type="match status" value="1"/>
</dbReference>
<keyword evidence="10 15" id="KW-0547">Nucleotide-binding</keyword>
<comment type="caution">
    <text evidence="17">The sequence shown here is derived from an EMBL/GenBank/DDBJ whole genome shotgun (WGS) entry which is preliminary data.</text>
</comment>
<dbReference type="InterPro" id="IPR023019">
    <property type="entry name" value="His_synth_HisIE"/>
</dbReference>
<dbReference type="GO" id="GO:0004636">
    <property type="term" value="F:phosphoribosyl-ATP diphosphatase activity"/>
    <property type="evidence" value="ECO:0007669"/>
    <property type="project" value="UniProtKB-UniRule"/>
</dbReference>
<gene>
    <name evidence="15" type="primary">hisI</name>
    <name evidence="15" type="synonym">hisIE</name>
    <name evidence="17" type="ORF">EPJ80_09480</name>
</gene>
<evidence type="ECO:0000256" key="7">
    <source>
        <dbReference type="ARBA" id="ARBA00008299"/>
    </source>
</evidence>
<feature type="region of interest" description="Phosphoribosyl-AMP cyclohydrolase" evidence="15">
    <location>
        <begin position="1"/>
        <end position="118"/>
    </location>
</feature>
<evidence type="ECO:0000256" key="8">
    <source>
        <dbReference type="ARBA" id="ARBA00022490"/>
    </source>
</evidence>
<dbReference type="UniPathway" id="UPA00031">
    <property type="reaction ID" value="UER00007"/>
</dbReference>
<evidence type="ECO:0000256" key="15">
    <source>
        <dbReference type="HAMAP-Rule" id="MF_01019"/>
    </source>
</evidence>
<evidence type="ECO:0000256" key="13">
    <source>
        <dbReference type="ARBA" id="ARBA00023102"/>
    </source>
</evidence>
<keyword evidence="9 15" id="KW-0028">Amino-acid biosynthesis</keyword>
<feature type="region of interest" description="Phosphoribosyl-ATP pyrophosphohydrolase" evidence="15">
    <location>
        <begin position="119"/>
        <end position="220"/>
    </location>
</feature>
<evidence type="ECO:0000256" key="11">
    <source>
        <dbReference type="ARBA" id="ARBA00022801"/>
    </source>
</evidence>
<evidence type="ECO:0000313" key="18">
    <source>
        <dbReference type="Proteomes" id="UP000325116"/>
    </source>
</evidence>
<dbReference type="Pfam" id="PF01502">
    <property type="entry name" value="PRA-CH"/>
    <property type="match status" value="1"/>
</dbReference>
<dbReference type="NCBIfam" id="NF000768">
    <property type="entry name" value="PRK00051.1"/>
    <property type="match status" value="1"/>
</dbReference>
<comment type="pathway">
    <text evidence="5 15">Amino-acid biosynthesis; L-histidine biosynthesis; L-histidine from 5-phospho-alpha-D-ribose 1-diphosphate: step 2/9.</text>
</comment>
<name>A0A5C8CJL9_9SPIR</name>
<feature type="domain" description="Phosphoribosyl-AMP cyclohydrolase" evidence="16">
    <location>
        <begin position="33"/>
        <end position="104"/>
    </location>
</feature>
<dbReference type="EC" id="3.6.1.31" evidence="15"/>
<comment type="catalytic activity">
    <reaction evidence="2 15">
        <text>1-(5-phospho-beta-D-ribosyl)-ATP + H2O = 1-(5-phospho-beta-D-ribosyl)-5'-AMP + diphosphate + H(+)</text>
        <dbReference type="Rhea" id="RHEA:22828"/>
        <dbReference type="ChEBI" id="CHEBI:15377"/>
        <dbReference type="ChEBI" id="CHEBI:15378"/>
        <dbReference type="ChEBI" id="CHEBI:33019"/>
        <dbReference type="ChEBI" id="CHEBI:59457"/>
        <dbReference type="ChEBI" id="CHEBI:73183"/>
        <dbReference type="EC" id="3.6.1.31"/>
    </reaction>
</comment>
<dbReference type="EMBL" id="SAXT01000005">
    <property type="protein sequence ID" value="TXJ11922.1"/>
    <property type="molecule type" value="Genomic_DNA"/>
</dbReference>
<dbReference type="InterPro" id="IPR008179">
    <property type="entry name" value="HisE"/>
</dbReference>
<evidence type="ECO:0000256" key="2">
    <source>
        <dbReference type="ARBA" id="ARBA00001460"/>
    </source>
</evidence>
<comment type="similarity">
    <text evidence="6 15">In the C-terminal section; belongs to the PRA-PH family.</text>
</comment>
<keyword evidence="11 15" id="KW-0378">Hydrolase</keyword>
<dbReference type="SUPFAM" id="SSF101386">
    <property type="entry name" value="all-alpha NTP pyrophosphatases"/>
    <property type="match status" value="1"/>
</dbReference>
<dbReference type="GO" id="GO:0000105">
    <property type="term" value="P:L-histidine biosynthetic process"/>
    <property type="evidence" value="ECO:0007669"/>
    <property type="project" value="UniProtKB-UniRule"/>
</dbReference>
<keyword evidence="8 15" id="KW-0963">Cytoplasm</keyword>
<dbReference type="GO" id="GO:0004635">
    <property type="term" value="F:phosphoribosyl-AMP cyclohydrolase activity"/>
    <property type="evidence" value="ECO:0007669"/>
    <property type="project" value="UniProtKB-UniRule"/>
</dbReference>
<dbReference type="HAMAP" id="MF_01019">
    <property type="entry name" value="HisIE"/>
    <property type="match status" value="1"/>
</dbReference>
<dbReference type="Gene3D" id="3.10.20.810">
    <property type="entry name" value="Phosphoribosyl-AMP cyclohydrolase"/>
    <property type="match status" value="1"/>
</dbReference>
<sequence>MQNILNIDKLKFDDKGLIPSIIIDYYTKEVLTLAYMNKESLEISLKEGKTCFYSRSRKELWRKGKTSKNYQHIQSIKSDCDNDALVIEVIKEGPACHTGAESCFMNEVYQKENYKDFSIYKLYELIRGRKINMTEGSYTTYLFNSGIDKILKKIGEESSEVIIGAKNGSKEEIIYELSDLLYHSLVLMVEKNITLNDIKDELSKRSIIDKKVKQESINNK</sequence>
<evidence type="ECO:0000313" key="17">
    <source>
        <dbReference type="EMBL" id="TXJ11922.1"/>
    </source>
</evidence>
<dbReference type="AlphaFoldDB" id="A0A5C8CJL9"/>